<dbReference type="GO" id="GO:0016787">
    <property type="term" value="F:hydrolase activity"/>
    <property type="evidence" value="ECO:0007669"/>
    <property type="project" value="UniProtKB-KW"/>
</dbReference>
<proteinExistence type="inferred from homology"/>
<organism evidence="4 5">
    <name type="scientific">Aspergillus hiratsukae</name>
    <dbReference type="NCBI Taxonomy" id="1194566"/>
    <lineage>
        <taxon>Eukaryota</taxon>
        <taxon>Fungi</taxon>
        <taxon>Dikarya</taxon>
        <taxon>Ascomycota</taxon>
        <taxon>Pezizomycotina</taxon>
        <taxon>Eurotiomycetes</taxon>
        <taxon>Eurotiomycetidae</taxon>
        <taxon>Eurotiales</taxon>
        <taxon>Aspergillaceae</taxon>
        <taxon>Aspergillus</taxon>
        <taxon>Aspergillus subgen. Fumigati</taxon>
    </lineage>
</organism>
<comment type="caution">
    <text evidence="4">The sequence shown here is derived from an EMBL/GenBank/DDBJ whole genome shotgun (WGS) entry which is preliminary data.</text>
</comment>
<evidence type="ECO:0000256" key="2">
    <source>
        <dbReference type="ARBA" id="ARBA00022801"/>
    </source>
</evidence>
<dbReference type="InterPro" id="IPR036928">
    <property type="entry name" value="AS_sf"/>
</dbReference>
<dbReference type="PANTHER" id="PTHR46072:SF3">
    <property type="entry name" value="AMIDASE"/>
    <property type="match status" value="1"/>
</dbReference>
<evidence type="ECO:0000256" key="1">
    <source>
        <dbReference type="ARBA" id="ARBA00009199"/>
    </source>
</evidence>
<protein>
    <recommendedName>
        <fullName evidence="3">Amidase domain-containing protein</fullName>
    </recommendedName>
</protein>
<dbReference type="EMBL" id="JACBAD010002129">
    <property type="protein sequence ID" value="KAF7113829.1"/>
    <property type="molecule type" value="Genomic_DNA"/>
</dbReference>
<accession>A0A8H6P042</accession>
<dbReference type="OrthoDB" id="6428749at2759"/>
<dbReference type="Gene3D" id="3.90.1300.10">
    <property type="entry name" value="Amidase signature (AS) domain"/>
    <property type="match status" value="1"/>
</dbReference>
<dbReference type="InterPro" id="IPR023631">
    <property type="entry name" value="Amidase_dom"/>
</dbReference>
<dbReference type="AlphaFoldDB" id="A0A8H6P042"/>
<dbReference type="PANTHER" id="PTHR46072">
    <property type="entry name" value="AMIDASE-RELATED-RELATED"/>
    <property type="match status" value="1"/>
</dbReference>
<reference evidence="4" key="1">
    <citation type="submission" date="2020-06" db="EMBL/GenBank/DDBJ databases">
        <title>Draft genome sequences of strains closely related to Aspergillus parafelis and Aspergillus hiratsukae.</title>
        <authorList>
            <person name="Dos Santos R.A.C."/>
            <person name="Rivero-Menendez O."/>
            <person name="Steenwyk J.L."/>
            <person name="Mead M.E."/>
            <person name="Goldman G.H."/>
            <person name="Alastruey-Izquierdo A."/>
            <person name="Rokas A."/>
        </authorList>
    </citation>
    <scope>NUCLEOTIDE SEQUENCE</scope>
    <source>
        <strain evidence="4">CNM-CM5793</strain>
    </source>
</reference>
<dbReference type="SUPFAM" id="SSF75304">
    <property type="entry name" value="Amidase signature (AS) enzymes"/>
    <property type="match status" value="1"/>
</dbReference>
<gene>
    <name evidence="4" type="ORF">CNMCM5793_004884</name>
</gene>
<dbReference type="PIRSF" id="PIRSF001221">
    <property type="entry name" value="Amidase_fungi"/>
    <property type="match status" value="1"/>
</dbReference>
<dbReference type="Pfam" id="PF01425">
    <property type="entry name" value="Amidase"/>
    <property type="match status" value="1"/>
</dbReference>
<name>A0A8H6P042_9EURO</name>
<evidence type="ECO:0000313" key="4">
    <source>
        <dbReference type="EMBL" id="KAF7113829.1"/>
    </source>
</evidence>
<keyword evidence="5" id="KW-1185">Reference proteome</keyword>
<feature type="domain" description="Amidase" evidence="3">
    <location>
        <begin position="91"/>
        <end position="543"/>
    </location>
</feature>
<comment type="similarity">
    <text evidence="1">Belongs to the amidase family.</text>
</comment>
<sequence length="557" mass="60668">MISQDPLSDWQHKVAQKQQECLQKIPAEWKIPESLLSSLQLPLAENKNDLIRGDVVRKSGILTERELQITEQYTVSGLLSALAEGRLTSLEVTLAFSKRAAVAQQLVNCLTETMFPEAQERAKYLDDLKAQGKSAGPLQGLPISIKDLFQVKGTHASIGMISFMDEKSTENSPLVDILLNLGAVIYVKTNIPQTMMTADSHNNVFGRTLNPHNTLLGPGGSSGGEGALIAMRGSPLGVGTDIGVRIPALCCGTYGFRPSASRIPYGGARSCSTPGMKFILSCAGPLALDMDAIEVFLKTVIDARPGLYDSSVIDVPWRKATVRHPLRIGVVPADPIFPLHPPVQRNLAEAAKLLKAQGHEIIDLSAEECKVTELNEVAWNIFRLDSAAMEHLQAAGEPPVPALVHIGRQVEILHQAGKTSLPELTHLDRLGKLAALQTKRAELRESWRKMWNSHDLDICLAPPAQNTAVPHDMFGLAPYTTFLNCLDYPACIIPFGQVNEMDAQEVFELAPGQAGPTYDFTQLEGAPCSIQVFATTMRDEECLEMAKTIDKCLKSKA</sequence>
<dbReference type="Proteomes" id="UP000630445">
    <property type="component" value="Unassembled WGS sequence"/>
</dbReference>
<keyword evidence="2" id="KW-0378">Hydrolase</keyword>
<evidence type="ECO:0000259" key="3">
    <source>
        <dbReference type="Pfam" id="PF01425"/>
    </source>
</evidence>
<evidence type="ECO:0000313" key="5">
    <source>
        <dbReference type="Proteomes" id="UP000630445"/>
    </source>
</evidence>